<organism evidence="17">
    <name type="scientific">Eucalyptus grandis</name>
    <name type="common">Flooded gum</name>
    <dbReference type="NCBI Taxonomy" id="71139"/>
    <lineage>
        <taxon>Eukaryota</taxon>
        <taxon>Viridiplantae</taxon>
        <taxon>Streptophyta</taxon>
        <taxon>Embryophyta</taxon>
        <taxon>Tracheophyta</taxon>
        <taxon>Spermatophyta</taxon>
        <taxon>Magnoliopsida</taxon>
        <taxon>eudicotyledons</taxon>
        <taxon>Gunneridae</taxon>
        <taxon>Pentapetalae</taxon>
        <taxon>rosids</taxon>
        <taxon>malvids</taxon>
        <taxon>Myrtales</taxon>
        <taxon>Myrtaceae</taxon>
        <taxon>Myrtoideae</taxon>
        <taxon>Eucalypteae</taxon>
        <taxon>Eucalyptus</taxon>
    </lineage>
</organism>
<evidence type="ECO:0000313" key="17">
    <source>
        <dbReference type="EMBL" id="KCW74121.1"/>
    </source>
</evidence>
<dbReference type="GO" id="GO:0033503">
    <property type="term" value="C:HULC complex"/>
    <property type="evidence" value="ECO:0000318"/>
    <property type="project" value="GO_Central"/>
</dbReference>
<evidence type="ECO:0000256" key="10">
    <source>
        <dbReference type="ARBA" id="ARBA00022853"/>
    </source>
</evidence>
<evidence type="ECO:0000256" key="13">
    <source>
        <dbReference type="PROSITE-ProRule" id="PRU00175"/>
    </source>
</evidence>
<name>A0A059C7F4_EUCGR</name>
<dbReference type="EMBL" id="KK198757">
    <property type="protein sequence ID" value="KCW74121.1"/>
    <property type="molecule type" value="Genomic_DNA"/>
</dbReference>
<dbReference type="GO" id="GO:0051301">
    <property type="term" value="P:cell division"/>
    <property type="evidence" value="ECO:0007669"/>
    <property type="project" value="EnsemblPlants"/>
</dbReference>
<evidence type="ECO:0000256" key="7">
    <source>
        <dbReference type="ARBA" id="ARBA00022771"/>
    </source>
</evidence>
<dbReference type="SUPFAM" id="SSF57850">
    <property type="entry name" value="RING/U-box"/>
    <property type="match status" value="1"/>
</dbReference>
<dbReference type="Gramene" id="KCW74121">
    <property type="protein sequence ID" value="KCW74121"/>
    <property type="gene ID" value="EUGRSUZ_E02757"/>
</dbReference>
<keyword evidence="5 14" id="KW-0808">Transferase</keyword>
<dbReference type="STRING" id="71139.A0A059C7F4"/>
<evidence type="ECO:0000256" key="8">
    <source>
        <dbReference type="ARBA" id="ARBA00022786"/>
    </source>
</evidence>
<dbReference type="FunCoup" id="A0A059C7F4">
    <property type="interactions" value="3532"/>
</dbReference>
<dbReference type="OrthoDB" id="10266039at2759"/>
<evidence type="ECO:0000256" key="14">
    <source>
        <dbReference type="RuleBase" id="RU365038"/>
    </source>
</evidence>
<dbReference type="GO" id="GO:0050832">
    <property type="term" value="P:defense response to fungus"/>
    <property type="evidence" value="ECO:0007669"/>
    <property type="project" value="EnsemblPlants"/>
</dbReference>
<dbReference type="GO" id="GO:0010228">
    <property type="term" value="P:vegetative to reproductive phase transition of meristem"/>
    <property type="evidence" value="ECO:0007669"/>
    <property type="project" value="EnsemblPlants"/>
</dbReference>
<dbReference type="GO" id="GO:0005634">
    <property type="term" value="C:nucleus"/>
    <property type="evidence" value="ECO:0000318"/>
    <property type="project" value="GO_Central"/>
</dbReference>
<keyword evidence="9 14" id="KW-0862">Zinc</keyword>
<keyword evidence="10 14" id="KW-0156">Chromatin regulator</keyword>
<feature type="coiled-coil region" evidence="15">
    <location>
        <begin position="564"/>
        <end position="780"/>
    </location>
</feature>
<dbReference type="GO" id="GO:0140936">
    <property type="term" value="F:histone H2B deubiquitinase activity"/>
    <property type="evidence" value="ECO:0007669"/>
    <property type="project" value="EnsemblPlants"/>
</dbReference>
<reference evidence="17" key="1">
    <citation type="submission" date="2013-07" db="EMBL/GenBank/DDBJ databases">
        <title>The genome of Eucalyptus grandis.</title>
        <authorList>
            <person name="Schmutz J."/>
            <person name="Hayes R."/>
            <person name="Myburg A."/>
            <person name="Tuskan G."/>
            <person name="Grattapaglia D."/>
            <person name="Rokhsar D.S."/>
        </authorList>
    </citation>
    <scope>NUCLEOTIDE SEQUENCE</scope>
    <source>
        <tissue evidence="17">Leaf extractions</tissue>
    </source>
</reference>
<keyword evidence="11 14" id="KW-0175">Coiled coil</keyword>
<dbReference type="PANTHER" id="PTHR23163:SF0">
    <property type="entry name" value="E3 UBIQUITIN-PROTEIN LIGASE BRE1"/>
    <property type="match status" value="1"/>
</dbReference>
<dbReference type="GO" id="GO:0010389">
    <property type="term" value="P:regulation of G2/M transition of mitotic cell cycle"/>
    <property type="evidence" value="ECO:0007669"/>
    <property type="project" value="EnsemblPlants"/>
</dbReference>
<dbReference type="OMA" id="THIEIMT"/>
<gene>
    <name evidence="17" type="ORF">EUGRSUZ_E02757</name>
</gene>
<dbReference type="Pfam" id="PF00097">
    <property type="entry name" value="zf-C3HC4"/>
    <property type="match status" value="1"/>
</dbReference>
<comment type="similarity">
    <text evidence="4 14">Belongs to the BRE1 family.</text>
</comment>
<keyword evidence="6 14" id="KW-0479">Metal-binding</keyword>
<dbReference type="GO" id="GO:0009965">
    <property type="term" value="P:leaf morphogenesis"/>
    <property type="evidence" value="ECO:0007669"/>
    <property type="project" value="EnsemblPlants"/>
</dbReference>
<dbReference type="InParanoid" id="A0A059C7F4"/>
<dbReference type="Gene3D" id="3.30.40.10">
    <property type="entry name" value="Zinc/RING finger domain, C3HC4 (zinc finger)"/>
    <property type="match status" value="1"/>
</dbReference>
<comment type="subcellular location">
    <subcellularLocation>
        <location evidence="2 14">Nucleus</location>
    </subcellularLocation>
</comment>
<dbReference type="SMART" id="SM00184">
    <property type="entry name" value="RING"/>
    <property type="match status" value="1"/>
</dbReference>
<dbReference type="GO" id="GO:0010162">
    <property type="term" value="P:seed dormancy process"/>
    <property type="evidence" value="ECO:0007669"/>
    <property type="project" value="EnsemblPlants"/>
</dbReference>
<dbReference type="GO" id="GO:0006513">
    <property type="term" value="P:protein monoubiquitination"/>
    <property type="evidence" value="ECO:0007669"/>
    <property type="project" value="EnsemblPlants"/>
</dbReference>
<feature type="domain" description="RING-type" evidence="16">
    <location>
        <begin position="802"/>
        <end position="840"/>
    </location>
</feature>
<dbReference type="InterPro" id="IPR013956">
    <property type="entry name" value="E3_ubiquit_lig_Bre1"/>
</dbReference>
<sequence>MGSPELYFKRDIAVLQFQNQKLVQKLESQKVEHAALESKLSQLTEQQLGYDSRLEVVKNSWDELLSKLQSRSVCVGESGGSAAVGQDVESLANSKDEDHPLPEDIFLSRLIETGVDGSSSVDSCSNNPHDDPEIASEKAVKTILRNIALAIDGIYHEKEGLHSAVLDGLPPDDSGRQRTSMDLAMQLKDSRALLGELHLKHRLLARELQSHRDIDAKNKAELKRLKGELESTISELEESHSKLATLKVTKDSIRGVSFPVLNFGNKHTPIEKVRDKQRDLQEMESVLKELQDQAASRLEELKALYEERVKILQQLPTLQNKIKNLKCISSSQAFISLKDQLEISKSEVLRYQALYEKLQTERGGLFWKELELSIKTDIIDAYKRCSAVAESRMIELETEVKKQMEDRNIIETKQKEASNEAGRQDIVNDFRALVSSFPEEMGAMQSELSKYKEAAVNIHSLRADVQCFSRALDRMVKECEILSETSASEVAEIEKLKTVVQDSEGSILELKLILEMYRRESTDSRVVEEAKDSEYKAWAQVESLKCSLNEHQLELRVKTAIEAEALSQQKLAAAEAEIADLRQKLEASKREISQLADVLKSKNEENEAYLSEIESIGQEYDDMQTQNQHLLQQIAERDDYNIKLVLEGVRARQVRDSLSAEKQTLAREIQLANASVDFLNMKVVRVEDQLNICTEKVQKLAEDRLQGSNALDNTQKRLSDVRRMSHQIRESLEELQSKVDKSRGTAGELQAELERERFKKKRLEEELEVVRRKAIHLQAQVVTPVVEKLQEELRGYQDILKCSICRDRPKEVVITKCYHLFCNTCIQNLAETRHRKCPSCGASFGPNDVKPVYF</sequence>
<dbReference type="KEGG" id="egr:104445017"/>
<evidence type="ECO:0000256" key="9">
    <source>
        <dbReference type="ARBA" id="ARBA00022833"/>
    </source>
</evidence>
<evidence type="ECO:0000259" key="16">
    <source>
        <dbReference type="PROSITE" id="PS50089"/>
    </source>
</evidence>
<feature type="coiled-coil region" evidence="15">
    <location>
        <begin position="19"/>
        <end position="46"/>
    </location>
</feature>
<evidence type="ECO:0000256" key="1">
    <source>
        <dbReference type="ARBA" id="ARBA00000900"/>
    </source>
</evidence>
<comment type="pathway">
    <text evidence="3 14">Protein modification; protein ubiquitination.</text>
</comment>
<dbReference type="GO" id="GO:0051781">
    <property type="term" value="P:positive regulation of cell division"/>
    <property type="evidence" value="ECO:0007669"/>
    <property type="project" value="EnsemblPlants"/>
</dbReference>
<dbReference type="InterPro" id="IPR013083">
    <property type="entry name" value="Znf_RING/FYVE/PHD"/>
</dbReference>
<keyword evidence="8 14" id="KW-0833">Ubl conjugation pathway</keyword>
<keyword evidence="12 14" id="KW-0539">Nucleus</keyword>
<dbReference type="InterPro" id="IPR017907">
    <property type="entry name" value="Znf_RING_CS"/>
</dbReference>
<evidence type="ECO:0000256" key="11">
    <source>
        <dbReference type="ARBA" id="ARBA00023054"/>
    </source>
</evidence>
<dbReference type="GO" id="GO:0042803">
    <property type="term" value="F:protein homodimerization activity"/>
    <property type="evidence" value="ECO:0007669"/>
    <property type="project" value="EnsemblPlants"/>
</dbReference>
<dbReference type="AlphaFoldDB" id="A0A059C7F4"/>
<evidence type="ECO:0000256" key="15">
    <source>
        <dbReference type="SAM" id="Coils"/>
    </source>
</evidence>
<dbReference type="eggNOG" id="KOG0978">
    <property type="taxonomic scope" value="Eukaryota"/>
</dbReference>
<dbReference type="UniPathway" id="UPA00143"/>
<keyword evidence="7 13" id="KW-0863">Zinc-finger</keyword>
<dbReference type="InterPro" id="IPR018957">
    <property type="entry name" value="Znf_C3HC4_RING-type"/>
</dbReference>
<dbReference type="GO" id="GO:0061630">
    <property type="term" value="F:ubiquitin protein ligase activity"/>
    <property type="evidence" value="ECO:0000318"/>
    <property type="project" value="GO_Central"/>
</dbReference>
<protein>
    <recommendedName>
        <fullName evidence="14">E3 ubiquitin protein ligase</fullName>
        <ecNumber evidence="14">2.3.2.27</ecNumber>
    </recommendedName>
</protein>
<dbReference type="PROSITE" id="PS50089">
    <property type="entry name" value="ZF_RING_2"/>
    <property type="match status" value="1"/>
</dbReference>
<dbReference type="GO" id="GO:0045087">
    <property type="term" value="P:innate immune response"/>
    <property type="evidence" value="ECO:0007669"/>
    <property type="project" value="EnsemblPlants"/>
</dbReference>
<proteinExistence type="inferred from homology"/>
<evidence type="ECO:0000256" key="5">
    <source>
        <dbReference type="ARBA" id="ARBA00022679"/>
    </source>
</evidence>
<dbReference type="PROSITE" id="PS00518">
    <property type="entry name" value="ZF_RING_1"/>
    <property type="match status" value="1"/>
</dbReference>
<evidence type="ECO:0000256" key="2">
    <source>
        <dbReference type="ARBA" id="ARBA00004123"/>
    </source>
</evidence>
<accession>A0A059C7F4</accession>
<evidence type="ECO:0000256" key="4">
    <source>
        <dbReference type="ARBA" id="ARBA00005555"/>
    </source>
</evidence>
<dbReference type="InterPro" id="IPR001841">
    <property type="entry name" value="Znf_RING"/>
</dbReference>
<evidence type="ECO:0000256" key="12">
    <source>
        <dbReference type="ARBA" id="ARBA00023242"/>
    </source>
</evidence>
<feature type="coiled-coil region" evidence="15">
    <location>
        <begin position="273"/>
        <end position="315"/>
    </location>
</feature>
<evidence type="ECO:0000256" key="6">
    <source>
        <dbReference type="ARBA" id="ARBA00022723"/>
    </source>
</evidence>
<evidence type="ECO:0000256" key="3">
    <source>
        <dbReference type="ARBA" id="ARBA00004906"/>
    </source>
</evidence>
<comment type="catalytic activity">
    <reaction evidence="1 14">
        <text>S-ubiquitinyl-[E2 ubiquitin-conjugating enzyme]-L-cysteine + [acceptor protein]-L-lysine = [E2 ubiquitin-conjugating enzyme]-L-cysteine + N(6)-ubiquitinyl-[acceptor protein]-L-lysine.</text>
        <dbReference type="EC" id="2.3.2.27"/>
    </reaction>
</comment>
<dbReference type="CDD" id="cd16499">
    <property type="entry name" value="RING-HC_Bre1-like"/>
    <property type="match status" value="1"/>
</dbReference>
<dbReference type="PANTHER" id="PTHR23163">
    <property type="entry name" value="RING FINGER PROTEIN-RELATED"/>
    <property type="match status" value="1"/>
</dbReference>
<dbReference type="GO" id="GO:0140852">
    <property type="term" value="F:histone ubiquitin ligase activity"/>
    <property type="evidence" value="ECO:0007669"/>
    <property type="project" value="EnsemblPlants"/>
</dbReference>
<dbReference type="EC" id="2.3.2.27" evidence="14"/>
<dbReference type="GO" id="GO:0008270">
    <property type="term" value="F:zinc ion binding"/>
    <property type="evidence" value="ECO:0007669"/>
    <property type="project" value="UniProtKB-KW"/>
</dbReference>